<evidence type="ECO:0000313" key="1">
    <source>
        <dbReference type="EMBL" id="KWT91705.1"/>
    </source>
</evidence>
<dbReference type="EMBL" id="LNQR01000030">
    <property type="protein sequence ID" value="KWT91705.1"/>
    <property type="molecule type" value="Genomic_DNA"/>
</dbReference>
<proteinExistence type="predicted"/>
<evidence type="ECO:0000313" key="2">
    <source>
        <dbReference type="Proteomes" id="UP000060487"/>
    </source>
</evidence>
<name>A0ABR5SHS4_9BACT</name>
<dbReference type="RefSeq" id="WP_157072821.1">
    <property type="nucleotide sequence ID" value="NZ_LNQR01000030.1"/>
</dbReference>
<keyword evidence="2" id="KW-1185">Reference proteome</keyword>
<evidence type="ECO:0008006" key="3">
    <source>
        <dbReference type="Google" id="ProtNLM"/>
    </source>
</evidence>
<accession>A0ABR5SHS4</accession>
<dbReference type="Proteomes" id="UP000060487">
    <property type="component" value="Unassembled WGS sequence"/>
</dbReference>
<protein>
    <recommendedName>
        <fullName evidence="3">Secreted protein</fullName>
    </recommendedName>
</protein>
<gene>
    <name evidence="1" type="ORF">ASN18_0823</name>
</gene>
<reference evidence="1 2" key="1">
    <citation type="submission" date="2015-11" db="EMBL/GenBank/DDBJ databases">
        <authorList>
            <person name="Lin W."/>
        </authorList>
    </citation>
    <scope>NUCLEOTIDE SEQUENCE [LARGE SCALE GENOMIC DNA]</scope>
    <source>
        <strain evidence="1 2">HCH-1</strain>
    </source>
</reference>
<organism evidence="1 2">
    <name type="scientific">Candidatus Magnetominusculus xianensis</name>
    <dbReference type="NCBI Taxonomy" id="1748249"/>
    <lineage>
        <taxon>Bacteria</taxon>
        <taxon>Pseudomonadati</taxon>
        <taxon>Nitrospirota</taxon>
        <taxon>Nitrospiria</taxon>
        <taxon>Nitrospirales</taxon>
        <taxon>Nitrospiraceae</taxon>
        <taxon>Candidatus Magnetominusculus</taxon>
    </lineage>
</organism>
<comment type="caution">
    <text evidence="1">The sequence shown here is derived from an EMBL/GenBank/DDBJ whole genome shotgun (WGS) entry which is preliminary data.</text>
</comment>
<sequence length="77" mass="8385">MMKTVILVLVLLIALPLLPLLLPIALVYVLAAVNMSKGYSKMFCGGVRPSTKDVIIEAMESKGIPVPTWLKTKQKSC</sequence>